<gene>
    <name evidence="1" type="ORF">UW41_C0011G0001</name>
</gene>
<proteinExistence type="predicted"/>
<reference evidence="1 2" key="1">
    <citation type="journal article" date="2015" name="Nature">
        <title>rRNA introns, odd ribosomes, and small enigmatic genomes across a large radiation of phyla.</title>
        <authorList>
            <person name="Brown C.T."/>
            <person name="Hug L.A."/>
            <person name="Thomas B.C."/>
            <person name="Sharon I."/>
            <person name="Castelle C.J."/>
            <person name="Singh A."/>
            <person name="Wilkins M.J."/>
            <person name="Williams K.H."/>
            <person name="Banfield J.F."/>
        </authorList>
    </citation>
    <scope>NUCLEOTIDE SEQUENCE [LARGE SCALE GENOMIC DNA]</scope>
</reference>
<feature type="non-terminal residue" evidence="1">
    <location>
        <position position="1"/>
    </location>
</feature>
<evidence type="ECO:0008006" key="3">
    <source>
        <dbReference type="Google" id="ProtNLM"/>
    </source>
</evidence>
<sequence length="103" mass="12370">SKIVLHEVEKNTRQKLDNLHLRRFFMLVKHLHIVQKYPDDQEVQKARQVIVEKDATILSEAKLSNCKFLLTLDKKDFIQDKVREYIKPKQILTPKMFFELHPD</sequence>
<protein>
    <recommendedName>
        <fullName evidence="3">PIN domain-containing protein</fullName>
    </recommendedName>
</protein>
<dbReference type="Proteomes" id="UP000034172">
    <property type="component" value="Unassembled WGS sequence"/>
</dbReference>
<dbReference type="AlphaFoldDB" id="A0A0G1KMG4"/>
<accession>A0A0G1KMG4</accession>
<organism evidence="1 2">
    <name type="scientific">Candidatus Collierbacteria bacterium GW2011_GWC2_44_18</name>
    <dbReference type="NCBI Taxonomy" id="1618392"/>
    <lineage>
        <taxon>Bacteria</taxon>
        <taxon>Candidatus Collieribacteriota</taxon>
    </lineage>
</organism>
<evidence type="ECO:0000313" key="1">
    <source>
        <dbReference type="EMBL" id="KKT49119.1"/>
    </source>
</evidence>
<evidence type="ECO:0000313" key="2">
    <source>
        <dbReference type="Proteomes" id="UP000034172"/>
    </source>
</evidence>
<name>A0A0G1KMG4_9BACT</name>
<comment type="caution">
    <text evidence="1">The sequence shown here is derived from an EMBL/GenBank/DDBJ whole genome shotgun (WGS) entry which is preliminary data.</text>
</comment>
<dbReference type="EMBL" id="LCIE01000011">
    <property type="protein sequence ID" value="KKT49119.1"/>
    <property type="molecule type" value="Genomic_DNA"/>
</dbReference>